<feature type="region of interest" description="Disordered" evidence="2">
    <location>
        <begin position="388"/>
        <end position="413"/>
    </location>
</feature>
<sequence>MSGFEPTEAQTGVGYNFMTLIDPDAIPYPETDTWSLNYAAETLRTGGQELGSITESMETTWQGLQEHYEAPESETLFAAVGPVATIGEGLEGDLATVATALEELAEAAAEARRKLNSLRIEAQVFVRGLEDRKCWWLTKDEDNDDWSIDTNFGLKSDVNSAWSDFTAAEIACANTITGVFGGATFSNPDDATGADNELVYGESLLIFDPGEDSRSAAHAVAAWSLDNVTEWAGQELNPESVEFDNSNVQAAWDTIALGCVWGPVQGAVTKTGYWHKQNGWASNNEEYLDNLEMAWTDTALDAGELFGVRNEDGWLYDYRSDDPTENLSWDWWLGNAKNSLGEVWEGHSAWSKRESDPAYTGTHTAINTAMLVTGPVKLGIEVLNLGNGRSGDGTGAEDGPYGGQGWGPGVGESDREIADIIGEGRTPISERLGDVLEQTPTLPPIAPDRPSTPTPGQAPTNQGPAQQDSTQQGSNQPDPRPTTAPPVNGRDGQGNEPRQPRSEESSHDDDRQGHGPGDEERRGNDSPTPVTKDSNQTTGEHKNSRTEYRVEREDREEPTRPISEEQHPERPPGRRNDEQGQTGQEKTGSESRTRQDEEPAPPPEADAGGSGNGNRDGEPPRTGGEDGDGDGDNDRDGSDNYPQDRPEPTHPDNRKPDHDGPMPPELRPALKESIQQVPGFKQLGFNDKDFANLFNSLENKRSSTGAQTADIILQGRLSKVEGFSEIIASLKNKNDLPARNQEMRIALDLLDSGFPPDRVSFPGKNQRTGEDLDVAARRDGGAIEYGYQAKVVENPEGIRSALRKIKKQFPETSDASHRAGIIEANFNIDQLLDRDLKPLHDAIRKQNISFHIHFQDGTLDFPPGSSIYPNR</sequence>
<feature type="coiled-coil region" evidence="1">
    <location>
        <begin position="94"/>
        <end position="121"/>
    </location>
</feature>
<evidence type="ECO:0000313" key="3">
    <source>
        <dbReference type="EMBL" id="MBE1460653.1"/>
    </source>
</evidence>
<dbReference type="RefSeq" id="WP_191267804.1">
    <property type="nucleotide sequence ID" value="NZ_BMXJ01000001.1"/>
</dbReference>
<feature type="compositionally biased region" description="Basic and acidic residues" evidence="2">
    <location>
        <begin position="539"/>
        <end position="578"/>
    </location>
</feature>
<feature type="compositionally biased region" description="Basic and acidic residues" evidence="2">
    <location>
        <begin position="632"/>
        <end position="660"/>
    </location>
</feature>
<comment type="caution">
    <text evidence="3">The sequence shown here is derived from an EMBL/GenBank/DDBJ whole genome shotgun (WGS) entry which is preliminary data.</text>
</comment>
<dbReference type="Proteomes" id="UP000598217">
    <property type="component" value="Unassembled WGS sequence"/>
</dbReference>
<organism evidence="3 4">
    <name type="scientific">Nocardiopsis terrae</name>
    <dbReference type="NCBI Taxonomy" id="372655"/>
    <lineage>
        <taxon>Bacteria</taxon>
        <taxon>Bacillati</taxon>
        <taxon>Actinomycetota</taxon>
        <taxon>Actinomycetes</taxon>
        <taxon>Streptosporangiales</taxon>
        <taxon>Nocardiopsidaceae</taxon>
        <taxon>Nocardiopsis</taxon>
    </lineage>
</organism>
<dbReference type="EMBL" id="JADBDY010000001">
    <property type="protein sequence ID" value="MBE1460653.1"/>
    <property type="molecule type" value="Genomic_DNA"/>
</dbReference>
<evidence type="ECO:0000256" key="2">
    <source>
        <dbReference type="SAM" id="MobiDB-lite"/>
    </source>
</evidence>
<reference evidence="3 4" key="1">
    <citation type="submission" date="2020-10" db="EMBL/GenBank/DDBJ databases">
        <title>Sequencing the genomes of 1000 actinobacteria strains.</title>
        <authorList>
            <person name="Klenk H.-P."/>
        </authorList>
    </citation>
    <scope>NUCLEOTIDE SEQUENCE [LARGE SCALE GENOMIC DNA]</scope>
    <source>
        <strain evidence="3 4">DSM 45157</strain>
    </source>
</reference>
<gene>
    <name evidence="3" type="ORF">H4W79_004867</name>
</gene>
<keyword evidence="1" id="KW-0175">Coiled coil</keyword>
<proteinExistence type="predicted"/>
<protein>
    <submittedName>
        <fullName evidence="3">Uncharacterized protein</fullName>
    </submittedName>
</protein>
<feature type="compositionally biased region" description="Basic and acidic residues" evidence="2">
    <location>
        <begin position="587"/>
        <end position="597"/>
    </location>
</feature>
<feature type="compositionally biased region" description="Pro residues" evidence="2">
    <location>
        <begin position="441"/>
        <end position="453"/>
    </location>
</feature>
<accession>A0ABR9HNP7</accession>
<evidence type="ECO:0000256" key="1">
    <source>
        <dbReference type="SAM" id="Coils"/>
    </source>
</evidence>
<keyword evidence="4" id="KW-1185">Reference proteome</keyword>
<name>A0ABR9HNP7_9ACTN</name>
<feature type="region of interest" description="Disordered" evidence="2">
    <location>
        <begin position="438"/>
        <end position="667"/>
    </location>
</feature>
<feature type="compositionally biased region" description="Polar residues" evidence="2">
    <location>
        <begin position="454"/>
        <end position="477"/>
    </location>
</feature>
<feature type="compositionally biased region" description="Gly residues" evidence="2">
    <location>
        <begin position="388"/>
        <end position="410"/>
    </location>
</feature>
<feature type="compositionally biased region" description="Polar residues" evidence="2">
    <location>
        <begin position="525"/>
        <end position="538"/>
    </location>
</feature>
<feature type="compositionally biased region" description="Basic and acidic residues" evidence="2">
    <location>
        <begin position="498"/>
        <end position="524"/>
    </location>
</feature>
<evidence type="ECO:0000313" key="4">
    <source>
        <dbReference type="Proteomes" id="UP000598217"/>
    </source>
</evidence>